<dbReference type="AlphaFoldDB" id="A0A0C4YAP1"/>
<dbReference type="InterPro" id="IPR002645">
    <property type="entry name" value="STAS_dom"/>
</dbReference>
<dbReference type="Pfam" id="PF01740">
    <property type="entry name" value="STAS"/>
    <property type="match status" value="1"/>
</dbReference>
<feature type="transmembrane region" description="Helical" evidence="5">
    <location>
        <begin position="379"/>
        <end position="409"/>
    </location>
</feature>
<feature type="domain" description="STAS" evidence="6">
    <location>
        <begin position="434"/>
        <end position="548"/>
    </location>
</feature>
<evidence type="ECO:0000259" key="6">
    <source>
        <dbReference type="PROSITE" id="PS50801"/>
    </source>
</evidence>
<dbReference type="PROSITE" id="PS50801">
    <property type="entry name" value="STAS"/>
    <property type="match status" value="1"/>
</dbReference>
<keyword evidence="8" id="KW-1185">Reference proteome</keyword>
<evidence type="ECO:0000256" key="3">
    <source>
        <dbReference type="ARBA" id="ARBA00022989"/>
    </source>
</evidence>
<dbReference type="Pfam" id="PF00916">
    <property type="entry name" value="Sulfate_transp"/>
    <property type="match status" value="1"/>
</dbReference>
<comment type="subcellular location">
    <subcellularLocation>
        <location evidence="1">Membrane</location>
        <topology evidence="1">Multi-pass membrane protein</topology>
    </subcellularLocation>
</comment>
<keyword evidence="2 5" id="KW-0812">Transmembrane</keyword>
<sequence length="553" mass="57555">MMPAPTADASAPSAAFATWRADLVAGLAIAGLLLPEAVAYSGIAGLPPQAGVIALLAGLLVYGLLGSSRFAIVSATSSSAAVLLAATTAAAEGDAGLRIALGAAVILLAGVLFLLASLAHLGAISNLIAKPVLRGFALGLALTIVLKQCPKVLDVHPAHGDFLHLAWELLASWRHWNLAGAAVALVALALLHVFARWRAMPGALLVIAAGIMLDLSGWTQAHGVAAVGNIALQFSAPRVPDLTTADWMRVSELAAALALILYAESYGSIRTFAMRHGDIVSPNRDLAALGLANLASGLFQGMPVGAGFSGTSANEAAGAQSRRAGLIAGAVVLAAVCTLLPWISHTPEPVLAAIVIRAVGHSLNPGSLKPYFDWRRDRLVAVTAFAGVLLLGVLHGLLLAIGVSLAMLLQRLSRPQVSWLGRWADSHDFVDTARHPEATAPKGLLIARPEVPLFFGNVDSVLGTVRQALAREHPQYGLILSLEESSDLDGTVIEALGELAVFAKAHGIPLRLARVKDEVRDLLAHARNPALPEEIWRGWSVDDAVRDALAQPA</sequence>
<dbReference type="GO" id="GO:0016020">
    <property type="term" value="C:membrane"/>
    <property type="evidence" value="ECO:0007669"/>
    <property type="project" value="UniProtKB-SubCell"/>
</dbReference>
<evidence type="ECO:0000256" key="5">
    <source>
        <dbReference type="SAM" id="Phobius"/>
    </source>
</evidence>
<dbReference type="KEGG" id="cbw:RR42_m2622"/>
<evidence type="ECO:0000256" key="4">
    <source>
        <dbReference type="ARBA" id="ARBA00023136"/>
    </source>
</evidence>
<accession>A0A0C4YAP1</accession>
<dbReference type="InterPro" id="IPR036513">
    <property type="entry name" value="STAS_dom_sf"/>
</dbReference>
<dbReference type="RefSeq" id="WP_173430682.1">
    <property type="nucleotide sequence ID" value="NZ_CP010536.1"/>
</dbReference>
<dbReference type="CDD" id="cd07042">
    <property type="entry name" value="STAS_SulP_like_sulfate_transporter"/>
    <property type="match status" value="1"/>
</dbReference>
<protein>
    <submittedName>
        <fullName evidence="7">Sulfate permease</fullName>
    </submittedName>
</protein>
<dbReference type="InterPro" id="IPR001902">
    <property type="entry name" value="SLC26A/SulP_fam"/>
</dbReference>
<dbReference type="Proteomes" id="UP000031843">
    <property type="component" value="Chromosome main"/>
</dbReference>
<feature type="transmembrane region" description="Helical" evidence="5">
    <location>
        <begin position="49"/>
        <end position="65"/>
    </location>
</feature>
<proteinExistence type="predicted"/>
<dbReference type="PANTHER" id="PTHR11814">
    <property type="entry name" value="SULFATE TRANSPORTER"/>
    <property type="match status" value="1"/>
</dbReference>
<dbReference type="InterPro" id="IPR011547">
    <property type="entry name" value="SLC26A/SulP_dom"/>
</dbReference>
<dbReference type="EMBL" id="CP010536">
    <property type="protein sequence ID" value="AJG20008.1"/>
    <property type="molecule type" value="Genomic_DNA"/>
</dbReference>
<evidence type="ECO:0000313" key="8">
    <source>
        <dbReference type="Proteomes" id="UP000031843"/>
    </source>
</evidence>
<feature type="transmembrane region" description="Helical" evidence="5">
    <location>
        <begin position="133"/>
        <end position="153"/>
    </location>
</feature>
<reference evidence="7 8" key="1">
    <citation type="journal article" date="2015" name="Genome Announc.">
        <title>Complete Genome Sequence of Cupriavidus basilensis 4G11, Isolated from the Oak Ridge Field Research Center Site.</title>
        <authorList>
            <person name="Ray J."/>
            <person name="Waters R.J."/>
            <person name="Skerker J.M."/>
            <person name="Kuehl J.V."/>
            <person name="Price M.N."/>
            <person name="Huang J."/>
            <person name="Chakraborty R."/>
            <person name="Arkin A.P."/>
            <person name="Deutschbauer A."/>
        </authorList>
    </citation>
    <scope>NUCLEOTIDE SEQUENCE [LARGE SCALE GENOMIC DNA]</scope>
    <source>
        <strain evidence="7">4G11</strain>
    </source>
</reference>
<keyword evidence="4 5" id="KW-0472">Membrane</keyword>
<dbReference type="SUPFAM" id="SSF52091">
    <property type="entry name" value="SpoIIaa-like"/>
    <property type="match status" value="1"/>
</dbReference>
<evidence type="ECO:0000256" key="1">
    <source>
        <dbReference type="ARBA" id="ARBA00004141"/>
    </source>
</evidence>
<keyword evidence="3 5" id="KW-1133">Transmembrane helix</keyword>
<dbReference type="Gene3D" id="3.30.750.24">
    <property type="entry name" value="STAS domain"/>
    <property type="match status" value="1"/>
</dbReference>
<feature type="transmembrane region" description="Helical" evidence="5">
    <location>
        <begin position="97"/>
        <end position="121"/>
    </location>
</feature>
<feature type="transmembrane region" description="Helical" evidence="5">
    <location>
        <begin position="324"/>
        <end position="343"/>
    </location>
</feature>
<feature type="transmembrane region" description="Helical" evidence="5">
    <location>
        <begin position="247"/>
        <end position="266"/>
    </location>
</feature>
<feature type="transmembrane region" description="Helical" evidence="5">
    <location>
        <begin position="202"/>
        <end position="227"/>
    </location>
</feature>
<evidence type="ECO:0000313" key="7">
    <source>
        <dbReference type="EMBL" id="AJG20008.1"/>
    </source>
</evidence>
<dbReference type="GO" id="GO:0055085">
    <property type="term" value="P:transmembrane transport"/>
    <property type="evidence" value="ECO:0007669"/>
    <property type="project" value="InterPro"/>
</dbReference>
<organism evidence="7 8">
    <name type="scientific">Cupriavidus basilensis</name>
    <dbReference type="NCBI Taxonomy" id="68895"/>
    <lineage>
        <taxon>Bacteria</taxon>
        <taxon>Pseudomonadati</taxon>
        <taxon>Pseudomonadota</taxon>
        <taxon>Betaproteobacteria</taxon>
        <taxon>Burkholderiales</taxon>
        <taxon>Burkholderiaceae</taxon>
        <taxon>Cupriavidus</taxon>
    </lineage>
</organism>
<gene>
    <name evidence="7" type="ORF">RR42_m2622</name>
</gene>
<evidence type="ECO:0000256" key="2">
    <source>
        <dbReference type="ARBA" id="ARBA00022692"/>
    </source>
</evidence>
<feature type="transmembrane region" description="Helical" evidence="5">
    <location>
        <begin position="173"/>
        <end position="195"/>
    </location>
</feature>
<dbReference type="STRING" id="68895.RR42_m2622"/>
<name>A0A0C4YAP1_9BURK</name>